<dbReference type="EMBL" id="LXQA010222842">
    <property type="protein sequence ID" value="MCI35384.1"/>
    <property type="molecule type" value="Genomic_DNA"/>
</dbReference>
<dbReference type="AlphaFoldDB" id="A0A392RH64"/>
<accession>A0A392RH64</accession>
<keyword evidence="2" id="KW-1185">Reference proteome</keyword>
<proteinExistence type="predicted"/>
<dbReference type="Proteomes" id="UP000265520">
    <property type="component" value="Unassembled WGS sequence"/>
</dbReference>
<reference evidence="1 2" key="1">
    <citation type="journal article" date="2018" name="Front. Plant Sci.">
        <title>Red Clover (Trifolium pratense) and Zigzag Clover (T. medium) - A Picture of Genomic Similarities and Differences.</title>
        <authorList>
            <person name="Dluhosova J."/>
            <person name="Istvanek J."/>
            <person name="Nedelnik J."/>
            <person name="Repkova J."/>
        </authorList>
    </citation>
    <scope>NUCLEOTIDE SEQUENCE [LARGE SCALE GENOMIC DNA]</scope>
    <source>
        <strain evidence="2">cv. 10/8</strain>
        <tissue evidence="1">Leaf</tissue>
    </source>
</reference>
<protein>
    <submittedName>
        <fullName evidence="1">Agenet and bromo-adjacent homology (BAH) domain-containing protein-like</fullName>
    </submittedName>
</protein>
<name>A0A392RH64_9FABA</name>
<evidence type="ECO:0000313" key="1">
    <source>
        <dbReference type="EMBL" id="MCI35384.1"/>
    </source>
</evidence>
<organism evidence="1 2">
    <name type="scientific">Trifolium medium</name>
    <dbReference type="NCBI Taxonomy" id="97028"/>
    <lineage>
        <taxon>Eukaryota</taxon>
        <taxon>Viridiplantae</taxon>
        <taxon>Streptophyta</taxon>
        <taxon>Embryophyta</taxon>
        <taxon>Tracheophyta</taxon>
        <taxon>Spermatophyta</taxon>
        <taxon>Magnoliopsida</taxon>
        <taxon>eudicotyledons</taxon>
        <taxon>Gunneridae</taxon>
        <taxon>Pentapetalae</taxon>
        <taxon>rosids</taxon>
        <taxon>fabids</taxon>
        <taxon>Fabales</taxon>
        <taxon>Fabaceae</taxon>
        <taxon>Papilionoideae</taxon>
        <taxon>50 kb inversion clade</taxon>
        <taxon>NPAAA clade</taxon>
        <taxon>Hologalegina</taxon>
        <taxon>IRL clade</taxon>
        <taxon>Trifolieae</taxon>
        <taxon>Trifolium</taxon>
    </lineage>
</organism>
<evidence type="ECO:0000313" key="2">
    <source>
        <dbReference type="Proteomes" id="UP000265520"/>
    </source>
</evidence>
<sequence length="99" mass="11581">MALKERLVSSSETTSCEERYVSYEEVFLSTDKGRREVRYYLKKKNGGSDLALIGKEKSSRHMSYHYAIRKSSLAPFFKLKSRREVLDWLDSIVQGQFFS</sequence>
<comment type="caution">
    <text evidence="1">The sequence shown here is derived from an EMBL/GenBank/DDBJ whole genome shotgun (WGS) entry which is preliminary data.</text>
</comment>